<evidence type="ECO:0000313" key="3">
    <source>
        <dbReference type="Proteomes" id="UP000026962"/>
    </source>
</evidence>
<reference evidence="2" key="2">
    <citation type="submission" date="2018-05" db="EMBL/GenBank/DDBJ databases">
        <title>OpunRS2 (Oryza punctata Reference Sequence Version 2).</title>
        <authorList>
            <person name="Zhang J."/>
            <person name="Kudrna D."/>
            <person name="Lee S."/>
            <person name="Talag J."/>
            <person name="Welchert J."/>
            <person name="Wing R.A."/>
        </authorList>
    </citation>
    <scope>NUCLEOTIDE SEQUENCE [LARGE SCALE GENOMIC DNA]</scope>
</reference>
<organism evidence="2">
    <name type="scientific">Oryza punctata</name>
    <name type="common">Red rice</name>
    <dbReference type="NCBI Taxonomy" id="4537"/>
    <lineage>
        <taxon>Eukaryota</taxon>
        <taxon>Viridiplantae</taxon>
        <taxon>Streptophyta</taxon>
        <taxon>Embryophyta</taxon>
        <taxon>Tracheophyta</taxon>
        <taxon>Spermatophyta</taxon>
        <taxon>Magnoliopsida</taxon>
        <taxon>Liliopsida</taxon>
        <taxon>Poales</taxon>
        <taxon>Poaceae</taxon>
        <taxon>BOP clade</taxon>
        <taxon>Oryzoideae</taxon>
        <taxon>Oryzeae</taxon>
        <taxon>Oryzinae</taxon>
        <taxon>Oryza</taxon>
    </lineage>
</organism>
<evidence type="ECO:0000313" key="2">
    <source>
        <dbReference type="EnsemblPlants" id="OPUNC03G10000.1"/>
    </source>
</evidence>
<feature type="region of interest" description="Disordered" evidence="1">
    <location>
        <begin position="1"/>
        <end position="43"/>
    </location>
</feature>
<feature type="compositionally biased region" description="Gly residues" evidence="1">
    <location>
        <begin position="27"/>
        <end position="36"/>
    </location>
</feature>
<protein>
    <submittedName>
        <fullName evidence="2">Uncharacterized protein</fullName>
    </submittedName>
</protein>
<dbReference type="Gramene" id="OPUNC03G10000.1">
    <property type="protein sequence ID" value="OPUNC03G10000.1"/>
    <property type="gene ID" value="OPUNC03G10000"/>
</dbReference>
<name>A0A0E0KB79_ORYPU</name>
<dbReference type="EnsemblPlants" id="OPUNC03G10000.1">
    <property type="protein sequence ID" value="OPUNC03G10000.1"/>
    <property type="gene ID" value="OPUNC03G10000"/>
</dbReference>
<keyword evidence="3" id="KW-1185">Reference proteome</keyword>
<accession>A0A0E0KB79</accession>
<reference evidence="2" key="1">
    <citation type="submission" date="2015-04" db="UniProtKB">
        <authorList>
            <consortium name="EnsemblPlants"/>
        </authorList>
    </citation>
    <scope>IDENTIFICATION</scope>
</reference>
<dbReference type="AlphaFoldDB" id="A0A0E0KB79"/>
<dbReference type="Proteomes" id="UP000026962">
    <property type="component" value="Chromosome 3"/>
</dbReference>
<sequence length="72" mass="6978">MTSGLRSARGWAGGVDTVGHGCTSGRESGGVDGPTGGVEAVGQPWSPAEVEAGGERTSAGLACIQIGASISY</sequence>
<dbReference type="HOGENOM" id="CLU_2726585_0_0_1"/>
<proteinExistence type="predicted"/>
<evidence type="ECO:0000256" key="1">
    <source>
        <dbReference type="SAM" id="MobiDB-lite"/>
    </source>
</evidence>